<dbReference type="OrthoDB" id="9428024at2759"/>
<evidence type="ECO:0000256" key="1">
    <source>
        <dbReference type="SAM" id="MobiDB-lite"/>
    </source>
</evidence>
<feature type="compositionally biased region" description="Basic and acidic residues" evidence="1">
    <location>
        <begin position="1"/>
        <end position="18"/>
    </location>
</feature>
<sequence>MEATHLSDEKVSEPELSRQRRMWKNFQEKTKPFLSPKLGSDRRGADGKKETGMWMFRRKKKEALDRVISSSQPNLCCSAPLPPPLDGDKSLCSKPTPACSKVQALQQLGAAQAAAKAEMFGRGSEKPTLSQLVVSHQKSSSLGSACFERLVVDPDSGGGGEEQLRKNASDSVSNC</sequence>
<dbReference type="AlphaFoldDB" id="A0A8T3EAF6"/>
<feature type="region of interest" description="Disordered" evidence="1">
    <location>
        <begin position="153"/>
        <end position="175"/>
    </location>
</feature>
<feature type="compositionally biased region" description="Basic and acidic residues" evidence="1">
    <location>
        <begin position="39"/>
        <end position="51"/>
    </location>
</feature>
<feature type="region of interest" description="Disordered" evidence="1">
    <location>
        <begin position="1"/>
        <end position="52"/>
    </location>
</feature>
<evidence type="ECO:0000313" key="3">
    <source>
        <dbReference type="Proteomes" id="UP000829720"/>
    </source>
</evidence>
<proteinExistence type="predicted"/>
<comment type="caution">
    <text evidence="2">The sequence shown here is derived from an EMBL/GenBank/DDBJ whole genome shotgun (WGS) entry which is preliminary data.</text>
</comment>
<dbReference type="EMBL" id="JAERUA010000001">
    <property type="protein sequence ID" value="KAI1905374.1"/>
    <property type="molecule type" value="Genomic_DNA"/>
</dbReference>
<protein>
    <submittedName>
        <fullName evidence="2">Uncharacterized protein</fullName>
    </submittedName>
</protein>
<evidence type="ECO:0000313" key="2">
    <source>
        <dbReference type="EMBL" id="KAI1905374.1"/>
    </source>
</evidence>
<dbReference type="Proteomes" id="UP000829720">
    <property type="component" value="Unassembled WGS sequence"/>
</dbReference>
<reference evidence="2" key="1">
    <citation type="submission" date="2021-01" db="EMBL/GenBank/DDBJ databases">
        <authorList>
            <person name="Zahm M."/>
            <person name="Roques C."/>
            <person name="Cabau C."/>
            <person name="Klopp C."/>
            <person name="Donnadieu C."/>
            <person name="Jouanno E."/>
            <person name="Lampietro C."/>
            <person name="Louis A."/>
            <person name="Herpin A."/>
            <person name="Echchiki A."/>
            <person name="Berthelot C."/>
            <person name="Parey E."/>
            <person name="Roest-Crollius H."/>
            <person name="Braasch I."/>
            <person name="Postlethwait J."/>
            <person name="Bobe J."/>
            <person name="Montfort J."/>
            <person name="Bouchez O."/>
            <person name="Begum T."/>
            <person name="Mejri S."/>
            <person name="Adams A."/>
            <person name="Chen W.-J."/>
            <person name="Guiguen Y."/>
        </authorList>
    </citation>
    <scope>NUCLEOTIDE SEQUENCE</scope>
    <source>
        <tissue evidence="2">Blood</tissue>
    </source>
</reference>
<keyword evidence="3" id="KW-1185">Reference proteome</keyword>
<gene>
    <name evidence="2" type="ORF">AGOR_G00015490</name>
</gene>
<organism evidence="2 3">
    <name type="scientific">Albula goreensis</name>
    <dbReference type="NCBI Taxonomy" id="1534307"/>
    <lineage>
        <taxon>Eukaryota</taxon>
        <taxon>Metazoa</taxon>
        <taxon>Chordata</taxon>
        <taxon>Craniata</taxon>
        <taxon>Vertebrata</taxon>
        <taxon>Euteleostomi</taxon>
        <taxon>Actinopterygii</taxon>
        <taxon>Neopterygii</taxon>
        <taxon>Teleostei</taxon>
        <taxon>Albuliformes</taxon>
        <taxon>Albulidae</taxon>
        <taxon>Albula</taxon>
    </lineage>
</organism>
<accession>A0A8T3EAF6</accession>
<name>A0A8T3EAF6_9TELE</name>